<dbReference type="GO" id="GO:0016829">
    <property type="term" value="F:lyase activity"/>
    <property type="evidence" value="ECO:0007669"/>
    <property type="project" value="UniProtKB-KW"/>
</dbReference>
<proteinExistence type="predicted"/>
<dbReference type="SUPFAM" id="SSF49265">
    <property type="entry name" value="Fibronectin type III"/>
    <property type="match status" value="1"/>
</dbReference>
<name>A0AA37KIJ5_9BACT</name>
<accession>A0AA37KIJ5</accession>
<keyword evidence="2" id="KW-0456">Lyase</keyword>
<dbReference type="InterPro" id="IPR036116">
    <property type="entry name" value="FN3_sf"/>
</dbReference>
<protein>
    <submittedName>
        <fullName evidence="2">Xanthan lyase</fullName>
    </submittedName>
</protein>
<sequence>MTKLTKIPNFATINKEENNMKKIFLSFLLVMVGISHTLAQGLDANVEQRLKDFFTQYETSYANIGKCKLDRYEVNHNQKKLDVYASSSFGYQPFTPENTEAIYRLLKQSLPGPVNYYDITIYADGKSIEDLVPNYLRKKQDKSRLWQRTDYKGNPWVKNNSRPFTASKGLEGRHIALWQSHGKYYKNDKGCWEWQRPRLFCTTEDLFTQSFVIPYIIPMLENAGAIVYTPRERDWQRNEVIVDNDIHPQGCIYQEIKSRKGKWKTAPTPAFAQKRLIYRDGQNPFEEGTARFASTEKKPEKAFAQWIPRIPETGKYAVYVTYQTLPGSVSNAKYLVFHKGGVTEFLVNQQIGGGTWVYLGTFEFDKGTNDYGMVVLSNESRQKGVVCADAVRFGGGMGNISRGGKTSGLPRYLEGARYAAQWSGFPYPVYSPSEGKNDYTDDINARSRIINYLSGNSVYNPKEKGLGVPFEMTLGVHSDAGFSKEDDLVGTLGIYTTDYNNGELNAGISRYASRDLADMVLTGLQRDISAQFGIRWQRRSLWNRNYSETRLPAVPSMILELLSHQNFADLKLGHDPRFKFTVGRSVYKSVLKYLSTMHGTDYVVQPLPVSNFAIHPGSRKNTFRLTWQAVDDPLEPTAKAQQYIVYTRLGHGGFDNGTLVRGTEYIFEAEPGLVYSFKVTAVNKGGESFPSEILSAYQAKKSKGTILIVNGFDRLSGPATVESPFLQGFDLNTDPGIPYINTPAFCGTQQSFDRSRIGRETKDGLGYSGSELEGRLIAGNTFDYPFIHGKAIQATGGYSFVSCSDEAVENGFVRLADYPIADLIFGADRRPFSNTLQQLITSYCQKGGNLILSGSYIGSNMNSPTALNFTENILKYSFGGSMLNSTSGEIYGAGTRFNIPRTINEQTYAVPAPDCLTPVAPAYSTFVYNPGNYSAGIAYKGTYRTFVLGFPFESIQGVKERARVMSAILGFFGSK</sequence>
<evidence type="ECO:0000313" key="3">
    <source>
        <dbReference type="Proteomes" id="UP001055104"/>
    </source>
</evidence>
<dbReference type="CDD" id="cd14488">
    <property type="entry name" value="CBM6-CBM35-CBM36_like_2"/>
    <property type="match status" value="1"/>
</dbReference>
<comment type="caution">
    <text evidence="2">The sequence shown here is derived from an EMBL/GenBank/DDBJ whole genome shotgun (WGS) entry which is preliminary data.</text>
</comment>
<feature type="domain" description="Fibronectin type-III" evidence="1">
    <location>
        <begin position="608"/>
        <end position="702"/>
    </location>
</feature>
<dbReference type="InterPro" id="IPR033803">
    <property type="entry name" value="CBD-like_Golvesin-Xly"/>
</dbReference>
<dbReference type="SMART" id="SM00060">
    <property type="entry name" value="FN3"/>
    <property type="match status" value="1"/>
</dbReference>
<dbReference type="EMBL" id="BQOB01000001">
    <property type="protein sequence ID" value="GKH81696.1"/>
    <property type="molecule type" value="Genomic_DNA"/>
</dbReference>
<dbReference type="Pfam" id="PF25275">
    <property type="entry name" value="Golvesin_C"/>
    <property type="match status" value="1"/>
</dbReference>
<dbReference type="Proteomes" id="UP001055104">
    <property type="component" value="Unassembled WGS sequence"/>
</dbReference>
<dbReference type="InterPro" id="IPR003961">
    <property type="entry name" value="FN3_dom"/>
</dbReference>
<organism evidence="2 3">
    <name type="scientific">Phocaeicola dorei</name>
    <dbReference type="NCBI Taxonomy" id="357276"/>
    <lineage>
        <taxon>Bacteria</taxon>
        <taxon>Pseudomonadati</taxon>
        <taxon>Bacteroidota</taxon>
        <taxon>Bacteroidia</taxon>
        <taxon>Bacteroidales</taxon>
        <taxon>Bacteroidaceae</taxon>
        <taxon>Phocaeicola</taxon>
    </lineage>
</organism>
<gene>
    <name evidence="2" type="ORF">CE91St7_25800</name>
</gene>
<dbReference type="Gene3D" id="3.40.630.40">
    <property type="entry name" value="Zn-dependent exopeptidases"/>
    <property type="match status" value="1"/>
</dbReference>
<dbReference type="Gene3D" id="2.60.40.10">
    <property type="entry name" value="Immunoglobulins"/>
    <property type="match status" value="1"/>
</dbReference>
<dbReference type="InterPro" id="IPR013783">
    <property type="entry name" value="Ig-like_fold"/>
</dbReference>
<evidence type="ECO:0000313" key="2">
    <source>
        <dbReference type="EMBL" id="GKH81696.1"/>
    </source>
</evidence>
<reference evidence="2" key="1">
    <citation type="submission" date="2022-01" db="EMBL/GenBank/DDBJ databases">
        <title>Novel bile acid biosynthetic pathways are enriched in the microbiome of centenarians.</title>
        <authorList>
            <person name="Sato Y."/>
            <person name="Atarashi K."/>
            <person name="Plichta R.D."/>
            <person name="Arai Y."/>
            <person name="Sasajima S."/>
            <person name="Kearney M.S."/>
            <person name="Suda W."/>
            <person name="Takeshita K."/>
            <person name="Sasaki T."/>
            <person name="Okamoto S."/>
            <person name="Skelly N.A."/>
            <person name="Okamura Y."/>
            <person name="Vlamakis H."/>
            <person name="Li Y."/>
            <person name="Tanoue T."/>
            <person name="Takei H."/>
            <person name="Nittono H."/>
            <person name="Narushima S."/>
            <person name="Irie J."/>
            <person name="Itoh H."/>
            <person name="Moriya K."/>
            <person name="Sugiura Y."/>
            <person name="Suematsu M."/>
            <person name="Moritoki N."/>
            <person name="Shibata S."/>
            <person name="Littman R.D."/>
            <person name="Fischbach A.M."/>
            <person name="Uwamino Y."/>
            <person name="Inoue T."/>
            <person name="Honda A."/>
            <person name="Hattori M."/>
            <person name="Murai T."/>
            <person name="Xavier J.R."/>
            <person name="Hirose N."/>
            <person name="Honda K."/>
        </authorList>
    </citation>
    <scope>NUCLEOTIDE SEQUENCE</scope>
    <source>
        <strain evidence="2">CE91-St7</strain>
    </source>
</reference>
<dbReference type="AlphaFoldDB" id="A0AA37KIJ5"/>
<dbReference type="PROSITE" id="PS50853">
    <property type="entry name" value="FN3"/>
    <property type="match status" value="1"/>
</dbReference>
<dbReference type="CDD" id="cd00063">
    <property type="entry name" value="FN3"/>
    <property type="match status" value="1"/>
</dbReference>
<evidence type="ECO:0000259" key="1">
    <source>
        <dbReference type="PROSITE" id="PS50853"/>
    </source>
</evidence>